<evidence type="ECO:0000313" key="2">
    <source>
        <dbReference type="EMBL" id="KAI6661232.1"/>
    </source>
</evidence>
<protein>
    <submittedName>
        <fullName evidence="2">Uncharacterized protein</fullName>
    </submittedName>
</protein>
<name>A0AAV7KIP2_9METZ</name>
<accession>A0AAV7KIP2</accession>
<feature type="chain" id="PRO_5044012181" evidence="1">
    <location>
        <begin position="21"/>
        <end position="268"/>
    </location>
</feature>
<gene>
    <name evidence="2" type="ORF">LOD99_10102</name>
</gene>
<comment type="caution">
    <text evidence="2">The sequence shown here is derived from an EMBL/GenBank/DDBJ whole genome shotgun (WGS) entry which is preliminary data.</text>
</comment>
<sequence length="268" mass="30181">MHNYGCILLVCILYIGGVMGCRMLVEVDSNQGWKLFGKFIIRVGGNEFLAATSVVSEKLVLNEVSGPKSLWSYRDGMITNLFHKQVVTVDSNFLVLTEPADPPTPSQVFEYVNGTLWNRETDLYLTGWGKNQTATLEEKGGGCKQRQVTYLMNEQWSLVGTQVMSALTGLVLTRKEGVSEVYALPYNATDKSLHQDWYFGLGKFRNADFILTALPSGQGVAEVYEIGKNFDQLFYMANGFIRNLKSKMAMYIPKDGSSIRFRKEHVFF</sequence>
<feature type="signal peptide" evidence="1">
    <location>
        <begin position="1"/>
        <end position="20"/>
    </location>
</feature>
<evidence type="ECO:0000313" key="3">
    <source>
        <dbReference type="Proteomes" id="UP001165289"/>
    </source>
</evidence>
<dbReference type="SUPFAM" id="SSF50370">
    <property type="entry name" value="Ricin B-like lectins"/>
    <property type="match status" value="1"/>
</dbReference>
<dbReference type="Proteomes" id="UP001165289">
    <property type="component" value="Unassembled WGS sequence"/>
</dbReference>
<reference evidence="2 3" key="1">
    <citation type="journal article" date="2023" name="BMC Biol.">
        <title>The compact genome of the sponge Oopsacas minuta (Hexactinellida) is lacking key metazoan core genes.</title>
        <authorList>
            <person name="Santini S."/>
            <person name="Schenkelaars Q."/>
            <person name="Jourda C."/>
            <person name="Duchesne M."/>
            <person name="Belahbib H."/>
            <person name="Rocher C."/>
            <person name="Selva M."/>
            <person name="Riesgo A."/>
            <person name="Vervoort M."/>
            <person name="Leys S.P."/>
            <person name="Kodjabachian L."/>
            <person name="Le Bivic A."/>
            <person name="Borchiellini C."/>
            <person name="Claverie J.M."/>
            <person name="Renard E."/>
        </authorList>
    </citation>
    <scope>NUCLEOTIDE SEQUENCE [LARGE SCALE GENOMIC DNA]</scope>
    <source>
        <strain evidence="2">SPO-2</strain>
    </source>
</reference>
<keyword evidence="1" id="KW-0732">Signal</keyword>
<keyword evidence="3" id="KW-1185">Reference proteome</keyword>
<dbReference type="InterPro" id="IPR035992">
    <property type="entry name" value="Ricin_B-like_lectins"/>
</dbReference>
<evidence type="ECO:0000256" key="1">
    <source>
        <dbReference type="SAM" id="SignalP"/>
    </source>
</evidence>
<dbReference type="EMBL" id="JAKMXF010000018">
    <property type="protein sequence ID" value="KAI6661232.1"/>
    <property type="molecule type" value="Genomic_DNA"/>
</dbReference>
<dbReference type="AlphaFoldDB" id="A0AAV7KIP2"/>
<organism evidence="2 3">
    <name type="scientific">Oopsacas minuta</name>
    <dbReference type="NCBI Taxonomy" id="111878"/>
    <lineage>
        <taxon>Eukaryota</taxon>
        <taxon>Metazoa</taxon>
        <taxon>Porifera</taxon>
        <taxon>Hexactinellida</taxon>
        <taxon>Hexasterophora</taxon>
        <taxon>Lyssacinosida</taxon>
        <taxon>Leucopsacidae</taxon>
        <taxon>Oopsacas</taxon>
    </lineage>
</organism>
<proteinExistence type="predicted"/>